<organism evidence="3 4">
    <name type="scientific">Alterirhizorhabdus solaris</name>
    <dbReference type="NCBI Taxonomy" id="2529389"/>
    <lineage>
        <taxon>Bacteria</taxon>
        <taxon>Pseudomonadati</taxon>
        <taxon>Pseudomonadota</taxon>
        <taxon>Alphaproteobacteria</taxon>
        <taxon>Sphingomonadales</taxon>
        <taxon>Rhizorhabdaceae</taxon>
        <taxon>Alterirhizorhabdus</taxon>
    </lineage>
</organism>
<feature type="coiled-coil region" evidence="1">
    <location>
        <begin position="73"/>
        <end position="100"/>
    </location>
</feature>
<evidence type="ECO:0000256" key="2">
    <source>
        <dbReference type="SAM" id="Phobius"/>
    </source>
</evidence>
<evidence type="ECO:0000313" key="4">
    <source>
        <dbReference type="Proteomes" id="UP000318681"/>
    </source>
</evidence>
<dbReference type="EMBL" id="VNIM01000109">
    <property type="protein sequence ID" value="TVV70787.1"/>
    <property type="molecule type" value="Genomic_DNA"/>
</dbReference>
<dbReference type="Proteomes" id="UP000318681">
    <property type="component" value="Unassembled WGS sequence"/>
</dbReference>
<protein>
    <submittedName>
        <fullName evidence="3">Uncharacterized protein</fullName>
    </submittedName>
</protein>
<dbReference type="AlphaFoldDB" id="A0A558QUQ0"/>
<sequence length="106" mass="12241">MGALPRPSGPRAVWRDFKAFLNTEQRYRWIGLALAIFMPALMLAGFYVDSKKDPPKPQTIFVQSWPADRPDSVIIEQNRIDQAKKEARLAERQRQFKKLAKDLGIE</sequence>
<comment type="caution">
    <text evidence="3">The sequence shown here is derived from an EMBL/GenBank/DDBJ whole genome shotgun (WGS) entry which is preliminary data.</text>
</comment>
<feature type="transmembrane region" description="Helical" evidence="2">
    <location>
        <begin position="27"/>
        <end position="48"/>
    </location>
</feature>
<evidence type="ECO:0000313" key="3">
    <source>
        <dbReference type="EMBL" id="TVV70787.1"/>
    </source>
</evidence>
<reference evidence="3 4" key="1">
    <citation type="submission" date="2019-07" db="EMBL/GenBank/DDBJ databases">
        <title>Sphingomonas solaris sp. nov., isolated from a solar panel from Boston, Massachusetts.</title>
        <authorList>
            <person name="Tanner K."/>
            <person name="Pascual J."/>
            <person name="Mancuso C."/>
            <person name="Pereto J."/>
            <person name="Khalil A."/>
            <person name="Vilanova C."/>
        </authorList>
    </citation>
    <scope>NUCLEOTIDE SEQUENCE [LARGE SCALE GENOMIC DNA]</scope>
    <source>
        <strain evidence="3 4">R4DWN</strain>
    </source>
</reference>
<proteinExistence type="predicted"/>
<keyword evidence="2" id="KW-0472">Membrane</keyword>
<keyword evidence="1" id="KW-0175">Coiled coil</keyword>
<accession>A0A558QUQ0</accession>
<dbReference type="OrthoDB" id="7391871at2"/>
<keyword evidence="4" id="KW-1185">Reference proteome</keyword>
<keyword evidence="2" id="KW-1133">Transmembrane helix</keyword>
<name>A0A558QUQ0_9SPHN</name>
<keyword evidence="2" id="KW-0812">Transmembrane</keyword>
<gene>
    <name evidence="3" type="ORF">FOY91_18290</name>
</gene>
<evidence type="ECO:0000256" key="1">
    <source>
        <dbReference type="SAM" id="Coils"/>
    </source>
</evidence>